<feature type="compositionally biased region" description="Basic and acidic residues" evidence="1">
    <location>
        <begin position="38"/>
        <end position="52"/>
    </location>
</feature>
<feature type="region of interest" description="Disordered" evidence="1">
    <location>
        <begin position="37"/>
        <end position="58"/>
    </location>
</feature>
<dbReference type="EMBL" id="MU003692">
    <property type="protein sequence ID" value="KAF2817225.1"/>
    <property type="molecule type" value="Genomic_DNA"/>
</dbReference>
<dbReference type="RefSeq" id="XP_033584189.1">
    <property type="nucleotide sequence ID" value="XM_033724713.1"/>
</dbReference>
<organism evidence="2">
    <name type="scientific">Mytilinidion resinicola</name>
    <dbReference type="NCBI Taxonomy" id="574789"/>
    <lineage>
        <taxon>Eukaryota</taxon>
        <taxon>Fungi</taxon>
        <taxon>Dikarya</taxon>
        <taxon>Ascomycota</taxon>
        <taxon>Pezizomycotina</taxon>
        <taxon>Dothideomycetes</taxon>
        <taxon>Pleosporomycetidae</taxon>
        <taxon>Mytilinidiales</taxon>
        <taxon>Mytilinidiaceae</taxon>
        <taxon>Mytilinidion</taxon>
    </lineage>
</organism>
<evidence type="ECO:0000313" key="3">
    <source>
        <dbReference type="Proteomes" id="UP000504636"/>
    </source>
</evidence>
<evidence type="ECO:0000313" key="2">
    <source>
        <dbReference type="EMBL" id="KAF2817225.1"/>
    </source>
</evidence>
<sequence length="226" mass="25824">MASELETAWNWAAMKCTQHFGGYPIEIIVPVGTSDLNHQFEPHEEDENKYGSDQRSIPSSRALNDVDEIVVYKTQHSESSTSKSTPVSQLSHETRVKTYSTPSQNQPVDWLLLCSDEYTRKSGEAYMSSVTLCNSEHRINRKEKRDTKWYQKVVNEIWNCRMSGTKTAWSFQFKPTKEIPKLLSKLAREARVSVQLLEMLIPASERFGNGLTVCLYKIVLPTTLLS</sequence>
<accession>A0A6A6ZAA9</accession>
<gene>
    <name evidence="2 4" type="ORF">BDZ99DRAFT_513469</name>
</gene>
<name>A0A6A6ZAA9_9PEZI</name>
<dbReference type="GeneID" id="54465606"/>
<dbReference type="Proteomes" id="UP000504636">
    <property type="component" value="Unplaced"/>
</dbReference>
<dbReference type="AlphaFoldDB" id="A0A6A6ZAA9"/>
<proteinExistence type="predicted"/>
<reference evidence="4" key="3">
    <citation type="submission" date="2025-04" db="UniProtKB">
        <authorList>
            <consortium name="RefSeq"/>
        </authorList>
    </citation>
    <scope>IDENTIFICATION</scope>
    <source>
        <strain evidence="4">CBS 304.34</strain>
    </source>
</reference>
<reference evidence="4" key="2">
    <citation type="submission" date="2020-04" db="EMBL/GenBank/DDBJ databases">
        <authorList>
            <consortium name="NCBI Genome Project"/>
        </authorList>
    </citation>
    <scope>NUCLEOTIDE SEQUENCE</scope>
    <source>
        <strain evidence="4">CBS 304.34</strain>
    </source>
</reference>
<evidence type="ECO:0000313" key="4">
    <source>
        <dbReference type="RefSeq" id="XP_033584189.1"/>
    </source>
</evidence>
<keyword evidence="3" id="KW-1185">Reference proteome</keyword>
<reference evidence="2 4" key="1">
    <citation type="journal article" date="2020" name="Stud. Mycol.">
        <title>101 Dothideomycetes genomes: a test case for predicting lifestyles and emergence of pathogens.</title>
        <authorList>
            <person name="Haridas S."/>
            <person name="Albert R."/>
            <person name="Binder M."/>
            <person name="Bloem J."/>
            <person name="Labutti K."/>
            <person name="Salamov A."/>
            <person name="Andreopoulos B."/>
            <person name="Baker S."/>
            <person name="Barry K."/>
            <person name="Bills G."/>
            <person name="Bluhm B."/>
            <person name="Cannon C."/>
            <person name="Castanera R."/>
            <person name="Culley D."/>
            <person name="Daum C."/>
            <person name="Ezra D."/>
            <person name="Gonzalez J."/>
            <person name="Henrissat B."/>
            <person name="Kuo A."/>
            <person name="Liang C."/>
            <person name="Lipzen A."/>
            <person name="Lutzoni F."/>
            <person name="Magnuson J."/>
            <person name="Mondo S."/>
            <person name="Nolan M."/>
            <person name="Ohm R."/>
            <person name="Pangilinan J."/>
            <person name="Park H.-J."/>
            <person name="Ramirez L."/>
            <person name="Alfaro M."/>
            <person name="Sun H."/>
            <person name="Tritt A."/>
            <person name="Yoshinaga Y."/>
            <person name="Zwiers L.-H."/>
            <person name="Turgeon B."/>
            <person name="Goodwin S."/>
            <person name="Spatafora J."/>
            <person name="Crous P."/>
            <person name="Grigoriev I."/>
        </authorList>
    </citation>
    <scope>NUCLEOTIDE SEQUENCE</scope>
    <source>
        <strain evidence="2 4">CBS 304.34</strain>
    </source>
</reference>
<protein>
    <submittedName>
        <fullName evidence="2 4">Uncharacterized protein</fullName>
    </submittedName>
</protein>
<evidence type="ECO:0000256" key="1">
    <source>
        <dbReference type="SAM" id="MobiDB-lite"/>
    </source>
</evidence>